<proteinExistence type="predicted"/>
<name>A0A1Y6LN14_ZYMTR</name>
<gene>
    <name evidence="1" type="ORF">ZT1A5_G7256</name>
</gene>
<accession>A0A1Y6LN14</accession>
<dbReference type="EMBL" id="LT882682">
    <property type="protein sequence ID" value="SMY25814.1"/>
    <property type="molecule type" value="Genomic_DNA"/>
</dbReference>
<dbReference type="AlphaFoldDB" id="A0A1Y6LN14"/>
<reference evidence="1 2" key="1">
    <citation type="submission" date="2016-10" db="EMBL/GenBank/DDBJ databases">
        <authorList>
            <person name="Varghese N."/>
        </authorList>
    </citation>
    <scope>NUCLEOTIDE SEQUENCE [LARGE SCALE GENOMIC DNA]</scope>
</reference>
<protein>
    <submittedName>
        <fullName evidence="1">Uncharacterized protein</fullName>
    </submittedName>
</protein>
<evidence type="ECO:0000313" key="1">
    <source>
        <dbReference type="EMBL" id="SMY25814.1"/>
    </source>
</evidence>
<evidence type="ECO:0000313" key="2">
    <source>
        <dbReference type="Proteomes" id="UP000215453"/>
    </source>
</evidence>
<organism evidence="1 2">
    <name type="scientific">Zymoseptoria tritici ST99CH_1A5</name>
    <dbReference type="NCBI Taxonomy" id="1276529"/>
    <lineage>
        <taxon>Eukaryota</taxon>
        <taxon>Fungi</taxon>
        <taxon>Dikarya</taxon>
        <taxon>Ascomycota</taxon>
        <taxon>Pezizomycotina</taxon>
        <taxon>Dothideomycetes</taxon>
        <taxon>Dothideomycetidae</taxon>
        <taxon>Mycosphaerellales</taxon>
        <taxon>Mycosphaerellaceae</taxon>
        <taxon>Zymoseptoria</taxon>
    </lineage>
</organism>
<sequence>MVQREKIERLDAEEVEWERGRTHEIERGWMGLEEEHCLDVLEAEREKDASSFREARAVEAARKEREVRQLRMRKVLIQAERERVIKVEEEEMEDERKDSVGGVVYACDDY</sequence>
<dbReference type="Proteomes" id="UP000215453">
    <property type="component" value="Chromosome 7"/>
</dbReference>